<proteinExistence type="inferred from homology"/>
<feature type="transmembrane region" description="Helical" evidence="8">
    <location>
        <begin position="183"/>
        <end position="203"/>
    </location>
</feature>
<evidence type="ECO:0000256" key="2">
    <source>
        <dbReference type="ARBA" id="ARBA00007998"/>
    </source>
</evidence>
<reference evidence="9 10" key="1">
    <citation type="submission" date="2016-03" db="EMBL/GenBank/DDBJ databases">
        <title>Draft genome sequence of Paenibacillus antarcticus CECT 5836.</title>
        <authorList>
            <person name="Shin S.-K."/>
            <person name="Yi H."/>
        </authorList>
    </citation>
    <scope>NUCLEOTIDE SEQUENCE [LARGE SCALE GENOMIC DNA]</scope>
    <source>
        <strain evidence="9 10">CECT 5836</strain>
    </source>
</reference>
<evidence type="ECO:0000256" key="3">
    <source>
        <dbReference type="ARBA" id="ARBA00022448"/>
    </source>
</evidence>
<gene>
    <name evidence="9" type="ORF">PBAT_23080</name>
</gene>
<protein>
    <submittedName>
        <fullName evidence="9">Spore gernimation protein</fullName>
    </submittedName>
</protein>
<feature type="transmembrane region" description="Helical" evidence="8">
    <location>
        <begin position="117"/>
        <end position="135"/>
    </location>
</feature>
<evidence type="ECO:0000313" key="10">
    <source>
        <dbReference type="Proteomes" id="UP000077355"/>
    </source>
</evidence>
<keyword evidence="10" id="KW-1185">Reference proteome</keyword>
<dbReference type="NCBIfam" id="TIGR00912">
    <property type="entry name" value="2A0309"/>
    <property type="match status" value="1"/>
</dbReference>
<dbReference type="GO" id="GO:0009847">
    <property type="term" value="P:spore germination"/>
    <property type="evidence" value="ECO:0007669"/>
    <property type="project" value="InterPro"/>
</dbReference>
<feature type="transmembrane region" description="Helical" evidence="8">
    <location>
        <begin position="303"/>
        <end position="321"/>
    </location>
</feature>
<feature type="transmembrane region" description="Helical" evidence="8">
    <location>
        <begin position="9"/>
        <end position="29"/>
    </location>
</feature>
<keyword evidence="6 8" id="KW-1133">Transmembrane helix</keyword>
<dbReference type="Pfam" id="PF03845">
    <property type="entry name" value="Spore_permease"/>
    <property type="match status" value="1"/>
</dbReference>
<dbReference type="Proteomes" id="UP000077355">
    <property type="component" value="Unassembled WGS sequence"/>
</dbReference>
<evidence type="ECO:0000256" key="6">
    <source>
        <dbReference type="ARBA" id="ARBA00022989"/>
    </source>
</evidence>
<feature type="transmembrane region" description="Helical" evidence="8">
    <location>
        <begin position="215"/>
        <end position="236"/>
    </location>
</feature>
<feature type="transmembrane region" description="Helical" evidence="8">
    <location>
        <begin position="333"/>
        <end position="352"/>
    </location>
</feature>
<dbReference type="GO" id="GO:0016020">
    <property type="term" value="C:membrane"/>
    <property type="evidence" value="ECO:0007669"/>
    <property type="project" value="UniProtKB-SubCell"/>
</dbReference>
<name>A0A168J609_9BACL</name>
<dbReference type="OrthoDB" id="2381188at2"/>
<feature type="transmembrane region" description="Helical" evidence="8">
    <location>
        <begin position="41"/>
        <end position="62"/>
    </location>
</feature>
<dbReference type="AlphaFoldDB" id="A0A168J609"/>
<comment type="caution">
    <text evidence="9">The sequence shown here is derived from an EMBL/GenBank/DDBJ whole genome shotgun (WGS) entry which is preliminary data.</text>
</comment>
<dbReference type="PANTHER" id="PTHR34975">
    <property type="entry name" value="SPORE GERMINATION PROTEIN A2"/>
    <property type="match status" value="1"/>
</dbReference>
<evidence type="ECO:0000256" key="5">
    <source>
        <dbReference type="ARBA" id="ARBA00022692"/>
    </source>
</evidence>
<keyword evidence="4" id="KW-0309">Germination</keyword>
<accession>A0A168J609</accession>
<evidence type="ECO:0000256" key="4">
    <source>
        <dbReference type="ARBA" id="ARBA00022544"/>
    </source>
</evidence>
<sequence>MSASIGKISFFQTVMILMLSNGLMTHVIINPMLLDSSGRDSWISIMISFFVFIPWFVFVAIFMKKSGQQKLLPWLISRTNPIIAWILIIPMFIQLYLIGGTTIFHTATWTFSSYLPSTPKIVLVITLALVSFYCARVGLTSIAIASGILLPFVIILGIFVSITNMPQKDYARLTPMLEHGWGPVFNGLVYIGGGVTELLIIIVMQHHLKSKVRLWQLLLIGAILVYISIGPIIGAITEFGPNEASKQFQSPYEQWRLLKLGEYIEHVDFLSVFQWLAGATIRISLAQYLLGDMLPFKNQVTRTRFLLFITTSYILLSLLPISQNEFYQWSYRIFVPTTLLVSVLLTLFWLYISIFTKPTKEGST</sequence>
<evidence type="ECO:0000256" key="1">
    <source>
        <dbReference type="ARBA" id="ARBA00004141"/>
    </source>
</evidence>
<keyword evidence="3" id="KW-0813">Transport</keyword>
<dbReference type="PANTHER" id="PTHR34975:SF2">
    <property type="entry name" value="SPORE GERMINATION PROTEIN A2"/>
    <property type="match status" value="1"/>
</dbReference>
<comment type="similarity">
    <text evidence="2">Belongs to the amino acid-polyamine-organocation (APC) superfamily. Spore germination protein (SGP) (TC 2.A.3.9) family.</text>
</comment>
<keyword evidence="5 8" id="KW-0812">Transmembrane</keyword>
<feature type="transmembrane region" description="Helical" evidence="8">
    <location>
        <begin position="142"/>
        <end position="163"/>
    </location>
</feature>
<evidence type="ECO:0000256" key="8">
    <source>
        <dbReference type="SAM" id="Phobius"/>
    </source>
</evidence>
<dbReference type="EMBL" id="LVJI01000054">
    <property type="protein sequence ID" value="OAB40201.1"/>
    <property type="molecule type" value="Genomic_DNA"/>
</dbReference>
<organism evidence="9 10">
    <name type="scientific">Paenibacillus antarcticus</name>
    <dbReference type="NCBI Taxonomy" id="253703"/>
    <lineage>
        <taxon>Bacteria</taxon>
        <taxon>Bacillati</taxon>
        <taxon>Bacillota</taxon>
        <taxon>Bacilli</taxon>
        <taxon>Bacillales</taxon>
        <taxon>Paenibacillaceae</taxon>
        <taxon>Paenibacillus</taxon>
    </lineage>
</organism>
<keyword evidence="7 8" id="KW-0472">Membrane</keyword>
<dbReference type="InterPro" id="IPR004761">
    <property type="entry name" value="Spore_GerAB"/>
</dbReference>
<dbReference type="RefSeq" id="WP_068653009.1">
    <property type="nucleotide sequence ID" value="NZ_CP043611.1"/>
</dbReference>
<comment type="subcellular location">
    <subcellularLocation>
        <location evidence="1">Membrane</location>
        <topology evidence="1">Multi-pass membrane protein</topology>
    </subcellularLocation>
</comment>
<evidence type="ECO:0000256" key="7">
    <source>
        <dbReference type="ARBA" id="ARBA00023136"/>
    </source>
</evidence>
<evidence type="ECO:0000313" key="9">
    <source>
        <dbReference type="EMBL" id="OAB40201.1"/>
    </source>
</evidence>
<feature type="transmembrane region" description="Helical" evidence="8">
    <location>
        <begin position="82"/>
        <end position="105"/>
    </location>
</feature>
<feature type="transmembrane region" description="Helical" evidence="8">
    <location>
        <begin position="272"/>
        <end position="291"/>
    </location>
</feature>